<protein>
    <recommendedName>
        <fullName evidence="10">ETC complex I subunit</fullName>
    </recommendedName>
</protein>
<dbReference type="EMBL" id="UOEQ01000354">
    <property type="protein sequence ID" value="VAW21491.1"/>
    <property type="molecule type" value="Genomic_DNA"/>
</dbReference>
<keyword evidence="8" id="KW-0472">Membrane</keyword>
<evidence type="ECO:0000256" key="5">
    <source>
        <dbReference type="ARBA" id="ARBA00022946"/>
    </source>
</evidence>
<organism evidence="9">
    <name type="scientific">hydrothermal vent metagenome</name>
    <dbReference type="NCBI Taxonomy" id="652676"/>
    <lineage>
        <taxon>unclassified sequences</taxon>
        <taxon>metagenomes</taxon>
        <taxon>ecological metagenomes</taxon>
    </lineage>
</organism>
<dbReference type="GO" id="GO:0005743">
    <property type="term" value="C:mitochondrial inner membrane"/>
    <property type="evidence" value="ECO:0007669"/>
    <property type="project" value="UniProtKB-SubCell"/>
</dbReference>
<comment type="subcellular location">
    <subcellularLocation>
        <location evidence="1">Mitochondrion inner membrane</location>
    </subcellularLocation>
</comment>
<evidence type="ECO:0000256" key="3">
    <source>
        <dbReference type="ARBA" id="ARBA00022660"/>
    </source>
</evidence>
<dbReference type="InterPro" id="IPR006885">
    <property type="entry name" value="NADH_UbQ_FeS_4_mit-like"/>
</dbReference>
<keyword evidence="7" id="KW-0496">Mitochondrion</keyword>
<evidence type="ECO:0000256" key="2">
    <source>
        <dbReference type="ARBA" id="ARBA00022448"/>
    </source>
</evidence>
<dbReference type="Gene3D" id="3.30.160.190">
    <property type="entry name" value="atu1810 like domain"/>
    <property type="match status" value="1"/>
</dbReference>
<keyword evidence="6" id="KW-0249">Electron transport</keyword>
<dbReference type="AlphaFoldDB" id="A0A3B0TS79"/>
<name>A0A3B0TS79_9ZZZZ</name>
<evidence type="ECO:0000256" key="8">
    <source>
        <dbReference type="ARBA" id="ARBA00023136"/>
    </source>
</evidence>
<dbReference type="Pfam" id="PF04800">
    <property type="entry name" value="NDUS4"/>
    <property type="match status" value="1"/>
</dbReference>
<proteinExistence type="predicted"/>
<keyword evidence="4" id="KW-0999">Mitochondrion inner membrane</keyword>
<evidence type="ECO:0000256" key="7">
    <source>
        <dbReference type="ARBA" id="ARBA00023128"/>
    </source>
</evidence>
<dbReference type="GO" id="GO:0022900">
    <property type="term" value="P:electron transport chain"/>
    <property type="evidence" value="ECO:0007669"/>
    <property type="project" value="InterPro"/>
</dbReference>
<evidence type="ECO:0000256" key="6">
    <source>
        <dbReference type="ARBA" id="ARBA00022982"/>
    </source>
</evidence>
<gene>
    <name evidence="9" type="ORF">MNBD_ALPHA11-1643</name>
</gene>
<keyword evidence="5" id="KW-0809">Transit peptide</keyword>
<sequence length="101" mass="11369">MSALIFRPARNAMQSGKGKSNNWVLVHEPEGSRQIDPLMGYSSSSNMNSQIRLTFDSLEEAKDYASRQGLAYRVEEGHDATSKISVYTDNFKSGRKTPWTH</sequence>
<evidence type="ECO:0008006" key="10">
    <source>
        <dbReference type="Google" id="ProtNLM"/>
    </source>
</evidence>
<reference evidence="9" key="1">
    <citation type="submission" date="2018-06" db="EMBL/GenBank/DDBJ databases">
        <authorList>
            <person name="Zhirakovskaya E."/>
        </authorList>
    </citation>
    <scope>NUCLEOTIDE SEQUENCE</scope>
</reference>
<keyword evidence="2" id="KW-0813">Transport</keyword>
<keyword evidence="3" id="KW-0679">Respiratory chain</keyword>
<dbReference type="InterPro" id="IPR038532">
    <property type="entry name" value="NDUFS4-like_sf"/>
</dbReference>
<accession>A0A3B0TS79</accession>
<evidence type="ECO:0000256" key="4">
    <source>
        <dbReference type="ARBA" id="ARBA00022792"/>
    </source>
</evidence>
<evidence type="ECO:0000313" key="9">
    <source>
        <dbReference type="EMBL" id="VAW21491.1"/>
    </source>
</evidence>
<evidence type="ECO:0000256" key="1">
    <source>
        <dbReference type="ARBA" id="ARBA00004273"/>
    </source>
</evidence>